<name>A0A1I1Q6E4_9CLOT</name>
<gene>
    <name evidence="3" type="ORF">SAMN05421842_12347</name>
</gene>
<evidence type="ECO:0008006" key="5">
    <source>
        <dbReference type="Google" id="ProtNLM"/>
    </source>
</evidence>
<keyword evidence="4" id="KW-1185">Reference proteome</keyword>
<reference evidence="3 4" key="1">
    <citation type="submission" date="2016-10" db="EMBL/GenBank/DDBJ databases">
        <authorList>
            <person name="de Groot N.N."/>
        </authorList>
    </citation>
    <scope>NUCLEOTIDE SEQUENCE [LARGE SCALE GENOMIC DNA]</scope>
    <source>
        <strain evidence="3 4">DSM 12992</strain>
    </source>
</reference>
<protein>
    <recommendedName>
        <fullName evidence="5">Viral A-type inclusion protein</fullName>
    </recommendedName>
</protein>
<dbReference type="RefSeq" id="WP_090092921.1">
    <property type="nucleotide sequence ID" value="NZ_FOMG01000023.1"/>
</dbReference>
<accession>A0A1I1Q6E4</accession>
<evidence type="ECO:0000256" key="2">
    <source>
        <dbReference type="SAM" id="MobiDB-lite"/>
    </source>
</evidence>
<evidence type="ECO:0000313" key="3">
    <source>
        <dbReference type="EMBL" id="SFD17542.1"/>
    </source>
</evidence>
<dbReference type="OrthoDB" id="1932320at2"/>
<feature type="coiled-coil region" evidence="1">
    <location>
        <begin position="49"/>
        <end position="133"/>
    </location>
</feature>
<dbReference type="Proteomes" id="UP000199263">
    <property type="component" value="Unassembled WGS sequence"/>
</dbReference>
<dbReference type="AlphaFoldDB" id="A0A1I1Q6E4"/>
<feature type="region of interest" description="Disordered" evidence="2">
    <location>
        <begin position="232"/>
        <end position="259"/>
    </location>
</feature>
<proteinExistence type="predicted"/>
<organism evidence="3 4">
    <name type="scientific">Clostridium uliginosum</name>
    <dbReference type="NCBI Taxonomy" id="119641"/>
    <lineage>
        <taxon>Bacteria</taxon>
        <taxon>Bacillati</taxon>
        <taxon>Bacillota</taxon>
        <taxon>Clostridia</taxon>
        <taxon>Eubacteriales</taxon>
        <taxon>Clostridiaceae</taxon>
        <taxon>Clostridium</taxon>
    </lineage>
</organism>
<feature type="compositionally biased region" description="Basic and acidic residues" evidence="2">
    <location>
        <begin position="242"/>
        <end position="259"/>
    </location>
</feature>
<keyword evidence="1" id="KW-0175">Coiled coil</keyword>
<dbReference type="EMBL" id="FOMG01000023">
    <property type="protein sequence ID" value="SFD17542.1"/>
    <property type="molecule type" value="Genomic_DNA"/>
</dbReference>
<sequence length="259" mass="29902">MSGSLNINGNNINLFQNTSINKIAKSPKINNDSDEKADKSNLSINLKQKNKQSDLMENLLKQKQSFNEQKQTLIAKDMDPKEKKYKLEEVNKNIQEMEAQIQQLAIQEKQEEIEKQQEKISKQKAVEEKYNKNDDEVRDDIIISASLNELIKFSSSKDNIHLLKDGKNRQIIEAEYIKPNDNPNSYNNKRLAQISKSISNINSTINKNIRDVNKGAERIKAKTELAIEQIKNQEENTENIETQDKEKVKSKTKESKEKL</sequence>
<evidence type="ECO:0000313" key="4">
    <source>
        <dbReference type="Proteomes" id="UP000199263"/>
    </source>
</evidence>
<evidence type="ECO:0000256" key="1">
    <source>
        <dbReference type="SAM" id="Coils"/>
    </source>
</evidence>